<gene>
    <name evidence="1" type="ORF">OS493_006872</name>
</gene>
<accession>A0A9W9ZS27</accession>
<reference evidence="1" key="1">
    <citation type="submission" date="2023-01" db="EMBL/GenBank/DDBJ databases">
        <title>Genome assembly of the deep-sea coral Lophelia pertusa.</title>
        <authorList>
            <person name="Herrera S."/>
            <person name="Cordes E."/>
        </authorList>
    </citation>
    <scope>NUCLEOTIDE SEQUENCE</scope>
    <source>
        <strain evidence="1">USNM1676648</strain>
        <tissue evidence="1">Polyp</tissue>
    </source>
</reference>
<protein>
    <recommendedName>
        <fullName evidence="3">SWIM-type domain-containing protein</fullName>
    </recommendedName>
</protein>
<dbReference type="Proteomes" id="UP001163046">
    <property type="component" value="Unassembled WGS sequence"/>
</dbReference>
<evidence type="ECO:0000313" key="2">
    <source>
        <dbReference type="Proteomes" id="UP001163046"/>
    </source>
</evidence>
<evidence type="ECO:0008006" key="3">
    <source>
        <dbReference type="Google" id="ProtNLM"/>
    </source>
</evidence>
<evidence type="ECO:0000313" key="1">
    <source>
        <dbReference type="EMBL" id="KAJ7386842.1"/>
    </source>
</evidence>
<organism evidence="1 2">
    <name type="scientific">Desmophyllum pertusum</name>
    <dbReference type="NCBI Taxonomy" id="174260"/>
    <lineage>
        <taxon>Eukaryota</taxon>
        <taxon>Metazoa</taxon>
        <taxon>Cnidaria</taxon>
        <taxon>Anthozoa</taxon>
        <taxon>Hexacorallia</taxon>
        <taxon>Scleractinia</taxon>
        <taxon>Caryophylliina</taxon>
        <taxon>Caryophylliidae</taxon>
        <taxon>Desmophyllum</taxon>
    </lineage>
</organism>
<proteinExistence type="predicted"/>
<comment type="caution">
    <text evidence="1">The sequence shown here is derived from an EMBL/GenBank/DDBJ whole genome shotgun (WGS) entry which is preliminary data.</text>
</comment>
<sequence length="151" mass="16828">MSGKPMRLNLLPGHDMFLLEGHTRPAMKQAQGISKGKGIYSCSLLLSKETGQIIAATDKSCAAGKRGFCKHIAALAYKLVEAKMSGAKELPKPISCTDVRQQWGLPTIKAQQDPEKEAMKRKPLQEIVFEKHLLTGDNQRHYVPTREWKSK</sequence>
<dbReference type="EMBL" id="MU825875">
    <property type="protein sequence ID" value="KAJ7386842.1"/>
    <property type="molecule type" value="Genomic_DNA"/>
</dbReference>
<name>A0A9W9ZS27_9CNID</name>
<dbReference type="OrthoDB" id="5968059at2759"/>
<dbReference type="AlphaFoldDB" id="A0A9W9ZS27"/>
<keyword evidence="2" id="KW-1185">Reference proteome</keyword>